<accession>A0AB34PGI9</accession>
<reference evidence="1 2" key="1">
    <citation type="submission" date="2014-08" db="EMBL/GenBank/DDBJ databases">
        <title>Porphyromonas crevioricanis strain:COT-253_OH1447 Genome sequencing.</title>
        <authorList>
            <person name="Wallis C."/>
            <person name="Deusch O."/>
            <person name="O'Flynn C."/>
            <person name="Davis I."/>
            <person name="Jospin G."/>
            <person name="Darling A.E."/>
            <person name="Coil D.A."/>
            <person name="Alexiev A."/>
            <person name="Horsfall A."/>
            <person name="Kirkwood N."/>
            <person name="Harris S."/>
            <person name="Eisen J.A."/>
        </authorList>
    </citation>
    <scope>NUCLEOTIDE SEQUENCE [LARGE SCALE GENOMIC DNA]</scope>
    <source>
        <strain evidence="2">COT-253 OH1447</strain>
    </source>
</reference>
<proteinExistence type="predicted"/>
<dbReference type="PANTHER" id="PTHR41313">
    <property type="entry name" value="ADENINE-SPECIFIC METHYLTRANSFERASE"/>
    <property type="match status" value="1"/>
</dbReference>
<gene>
    <name evidence="1" type="ORF">HQ38_02795</name>
</gene>
<evidence type="ECO:0000313" key="2">
    <source>
        <dbReference type="Proteomes" id="UP000030136"/>
    </source>
</evidence>
<organism evidence="1 2">
    <name type="scientific">Porphyromonas crevioricanis</name>
    <dbReference type="NCBI Taxonomy" id="393921"/>
    <lineage>
        <taxon>Bacteria</taxon>
        <taxon>Pseudomonadati</taxon>
        <taxon>Bacteroidota</taxon>
        <taxon>Bacteroidia</taxon>
        <taxon>Bacteroidales</taxon>
        <taxon>Porphyromonadaceae</taxon>
        <taxon>Porphyromonas</taxon>
    </lineage>
</organism>
<dbReference type="EMBL" id="JQJC01000009">
    <property type="protein sequence ID" value="KGN95905.1"/>
    <property type="molecule type" value="Genomic_DNA"/>
</dbReference>
<sequence length="67" mass="7994">MEQQNIKTFDAWAAIFAKKSVDYEFSVTNEIVQKERFRYFIKVPELAAFYAEIWELRVRGSEKRLSA</sequence>
<comment type="caution">
    <text evidence="1">The sequence shown here is derived from an EMBL/GenBank/DDBJ whole genome shotgun (WGS) entry which is preliminary data.</text>
</comment>
<protein>
    <submittedName>
        <fullName evidence="1">Uncharacterized protein</fullName>
    </submittedName>
</protein>
<name>A0AB34PGI9_9PORP</name>
<dbReference type="RefSeq" id="WP_052115557.1">
    <property type="nucleotide sequence ID" value="NZ_JQJC01000009.1"/>
</dbReference>
<dbReference type="PANTHER" id="PTHR41313:SF1">
    <property type="entry name" value="DNA METHYLASE ADENINE-SPECIFIC DOMAIN-CONTAINING PROTEIN"/>
    <property type="match status" value="1"/>
</dbReference>
<dbReference type="AlphaFoldDB" id="A0AB34PGI9"/>
<evidence type="ECO:0000313" key="1">
    <source>
        <dbReference type="EMBL" id="KGN95905.1"/>
    </source>
</evidence>
<dbReference type="Proteomes" id="UP000030136">
    <property type="component" value="Unassembled WGS sequence"/>
</dbReference>
<dbReference type="InterPro" id="IPR052933">
    <property type="entry name" value="DNA_Protect_Modify"/>
</dbReference>